<dbReference type="PIRSF" id="PIRSF007542">
    <property type="entry name" value="UCP007542"/>
    <property type="match status" value="1"/>
</dbReference>
<keyword evidence="1" id="KW-0472">Membrane</keyword>
<dbReference type="Pfam" id="PF10081">
    <property type="entry name" value="Abhydrolase_9"/>
    <property type="match status" value="1"/>
</dbReference>
<feature type="transmembrane region" description="Helical" evidence="1">
    <location>
        <begin position="119"/>
        <end position="141"/>
    </location>
</feature>
<dbReference type="InterPro" id="IPR027788">
    <property type="entry name" value="Alpha/beta-hydrolase_N_dom"/>
</dbReference>
<evidence type="ECO:0000259" key="3">
    <source>
        <dbReference type="Pfam" id="PF15420"/>
    </source>
</evidence>
<protein>
    <submittedName>
        <fullName evidence="4">Alpha/beta-hydrolase family protein</fullName>
    </submittedName>
</protein>
<keyword evidence="5" id="KW-1185">Reference proteome</keyword>
<dbReference type="Pfam" id="PF15420">
    <property type="entry name" value="Abhydrolase_9_N"/>
    <property type="match status" value="1"/>
</dbReference>
<feature type="transmembrane region" description="Helical" evidence="1">
    <location>
        <begin position="79"/>
        <end position="99"/>
    </location>
</feature>
<keyword evidence="1" id="KW-1133">Transmembrane helix</keyword>
<reference evidence="4" key="1">
    <citation type="submission" date="2022-12" db="EMBL/GenBank/DDBJ databases">
        <authorList>
            <person name="Krivoruchko A.V."/>
            <person name="Elkin A."/>
        </authorList>
    </citation>
    <scope>NUCLEOTIDE SEQUENCE</scope>
    <source>
        <strain evidence="4">IEGM 1388</strain>
    </source>
</reference>
<proteinExistence type="predicted"/>
<dbReference type="InterPro" id="IPR027787">
    <property type="entry name" value="Alpha/beta-hydrolase_catalytic"/>
</dbReference>
<evidence type="ECO:0000256" key="1">
    <source>
        <dbReference type="SAM" id="Phobius"/>
    </source>
</evidence>
<dbReference type="RefSeq" id="WP_301571466.1">
    <property type="nucleotide sequence ID" value="NZ_JAPWIE010000003.1"/>
</dbReference>
<keyword evidence="1" id="KW-0812">Transmembrane</keyword>
<organism evidence="4 5">
    <name type="scientific">Gordonia rubripertincta</name>
    <name type="common">Rhodococcus corallinus</name>
    <dbReference type="NCBI Taxonomy" id="36822"/>
    <lineage>
        <taxon>Bacteria</taxon>
        <taxon>Bacillati</taxon>
        <taxon>Actinomycetota</taxon>
        <taxon>Actinomycetes</taxon>
        <taxon>Mycobacteriales</taxon>
        <taxon>Gordoniaceae</taxon>
        <taxon>Gordonia</taxon>
    </lineage>
</organism>
<dbReference type="InterPro" id="IPR012037">
    <property type="entry name" value="Alpha/beta-hydrolase_fam"/>
</dbReference>
<evidence type="ECO:0000259" key="2">
    <source>
        <dbReference type="Pfam" id="PF10081"/>
    </source>
</evidence>
<name>A0ABT4MV35_GORRU</name>
<evidence type="ECO:0000313" key="4">
    <source>
        <dbReference type="EMBL" id="MCZ4550878.1"/>
    </source>
</evidence>
<sequence>MISLWHRLVPKRFVFGGLVVATISLWLSMTPSLLPRGWLFQGVVSGASAAIGYGVGVLGSMLVRYVVVREASASAKRIAWWVLAGVAAVGTIISLVWFGSSQSELRDLMGTEPFPAAGYPLVLLLAAVIFMAFVGIGRSLMRLTRAVARQLARVVPPRVSRVVAAALVVILIIGVLNGVVTRIVMSGLNDSFAAINKETDPDTEPPQSRYRSGGPDSLISWESLGRQGRIFVANGPTTQELAAFNGSPATAPIRAYAGLASAGGYRPEAELAVDDLERAGGFERGVLAVGTTTGTGWINESTVSALEYLYNGNTAIVSMQYSYLPSPISFLVDQDRARQAGQALFEAVYARWHLLPEQARPKLVVFGESLGSFGGETAFTSIADLAARADGALFVGPTYTNKVWQQATADRDEGTPQWLPVYDGGQSARFVARADDLNRPDARWPAPRVVYLQHPSDPITWWSPDLAFRKPDWLSEARGYDVLDSVRWIPVVTFLQVSADMVESNNVPDGHGHTFHADIANSWAAILQPEGWTADDTQRLRLVLTDQQAAAE</sequence>
<gene>
    <name evidence="4" type="ORF">O4213_12865</name>
</gene>
<evidence type="ECO:0000313" key="5">
    <source>
        <dbReference type="Proteomes" id="UP001067235"/>
    </source>
</evidence>
<feature type="transmembrane region" description="Helical" evidence="1">
    <location>
        <begin position="49"/>
        <end position="67"/>
    </location>
</feature>
<dbReference type="Proteomes" id="UP001067235">
    <property type="component" value="Unassembled WGS sequence"/>
</dbReference>
<feature type="transmembrane region" description="Helical" evidence="1">
    <location>
        <begin position="162"/>
        <end position="185"/>
    </location>
</feature>
<dbReference type="EMBL" id="JAPWIE010000003">
    <property type="protein sequence ID" value="MCZ4550878.1"/>
    <property type="molecule type" value="Genomic_DNA"/>
</dbReference>
<feature type="transmembrane region" description="Helical" evidence="1">
    <location>
        <begin position="12"/>
        <end position="29"/>
    </location>
</feature>
<feature type="domain" description="Alpha/beta-hydrolase catalytic" evidence="2">
    <location>
        <begin position="253"/>
        <end position="540"/>
    </location>
</feature>
<feature type="domain" description="Alpha/beta-hydrolase N-terminal" evidence="3">
    <location>
        <begin position="29"/>
        <end position="236"/>
    </location>
</feature>
<accession>A0ABT4MV35</accession>
<comment type="caution">
    <text evidence="4">The sequence shown here is derived from an EMBL/GenBank/DDBJ whole genome shotgun (WGS) entry which is preliminary data.</text>
</comment>